<dbReference type="InterPro" id="IPR027417">
    <property type="entry name" value="P-loop_NTPase"/>
</dbReference>
<dbReference type="PROSITE" id="PS51194">
    <property type="entry name" value="HELICASE_CTER"/>
    <property type="match status" value="1"/>
</dbReference>
<evidence type="ECO:0000259" key="4">
    <source>
        <dbReference type="PROSITE" id="PS51192"/>
    </source>
</evidence>
<feature type="domain" description="SWIM-type" evidence="3">
    <location>
        <begin position="53"/>
        <end position="92"/>
    </location>
</feature>
<dbReference type="InterPro" id="IPR000330">
    <property type="entry name" value="SNF2_N"/>
</dbReference>
<dbReference type="GO" id="GO:0005524">
    <property type="term" value="F:ATP binding"/>
    <property type="evidence" value="ECO:0007669"/>
    <property type="project" value="InterPro"/>
</dbReference>
<keyword evidence="2" id="KW-0479">Metal-binding</keyword>
<dbReference type="InterPro" id="IPR014001">
    <property type="entry name" value="Helicase_ATP-bd"/>
</dbReference>
<reference evidence="6 7" key="1">
    <citation type="submission" date="2016-11" db="EMBL/GenBank/DDBJ databases">
        <authorList>
            <person name="Jaros S."/>
            <person name="Januszkiewicz K."/>
            <person name="Wedrychowicz H."/>
        </authorList>
    </citation>
    <scope>NUCLEOTIDE SEQUENCE [LARGE SCALE GENOMIC DNA]</scope>
    <source>
        <strain evidence="6 7">DSM 15930</strain>
    </source>
</reference>
<dbReference type="InterPro" id="IPR007527">
    <property type="entry name" value="Znf_SWIM"/>
</dbReference>
<dbReference type="Pfam" id="PF04434">
    <property type="entry name" value="SWIM"/>
    <property type="match status" value="1"/>
</dbReference>
<sequence>MLNITKAAIRNIAADEQTYARGIRYYQNNAVKNITWSQANKQYRAFVKGQSDYIVTVTQDKEDSFTYSCNCPASFKYDGPCKHVIATLLFIADYENRTKAKADISPDEKKVFNIIDYFSRQDEINLPGESFHIKVCVYVPAIMKAETGKAYLSIQVGNNRFYKVQSLKKFIIDYYNKEDIVLGKEFRFVQGESKFHESSQRVMDFLVEVYEVQELLGRANNSNVFSKSQMLLTKNLLMKLLSLLGKDTFHLNLYGNEYRDVRFYSKNPRIEYQIDLEEDSLIMSQISDDGIIPVTQSGELLFYHHGMYQPNQKFIKNFVPFFSSISKEKGSLHFTGMNKHKFLEHVLPQIHETMEIQVPNEIKNRYIDEPLRTEIYLDKYKSNIRADVKFFYGEYKINPLHEASHPEVIIVRKPIDEDVVIDYLGSIGFEANRDYFTIKDEEEAYEFLTNTVEDLVSKYEVFYSESFRTINIRNVGTLNTNLKVKSDSDLLEMQFEFEDIPTNELKELFHSYRLKKKYYRLKNGDFINLQTMDMERAANLLEHMNVSYKDLKDSNAVLLPKNTALYLNQVIENEEDIHAETNAEFRELVNQIMNPKENHYEVPSEVNADLRSYQITGYKWLCTLADNNLGGILADDMGLGKTLQSIVYMAANKERPYLIVCPSSLVYNWQEEIEKFAPFLKTVIVVGAPEERVATINSAKKDLSIDVVITSYPLIRRDIEAYADIQFHTMFIDEAQFIKNANSRNAKSVKAIQAKHKFALTGTPIENSLAELWSIFDFIMPFYLFTSSKFQSIYEKPIIKDGNEEALSDLNRHIRPFILRRMKKEVLSELPDKVETKYMTEMTDNQKKVYAAYLANIRNDLFKDGAEGGFEKKKIEILAALTRLRQICCHPSTFIENYKGGSGKMELLMEILPDIIGAGHRVLIFSQFTSMLHLIEEELKKTEFTYFILEGSTNIETRKEYVKSFNDGERDIFLISLKAGGTGLNLVGADTVIHFDPWWNPAVEEQATDRVYRIGQKNSVQVIKLITRDTIEEKIYKLQKKKKELSDSVIQSKEVFINHLSREELEEIFKL</sequence>
<accession>A0A1M7ELM8</accession>
<dbReference type="AlphaFoldDB" id="A0A1M7ELM8"/>
<keyword evidence="7" id="KW-1185">Reference proteome</keyword>
<dbReference type="Proteomes" id="UP000184038">
    <property type="component" value="Unassembled WGS sequence"/>
</dbReference>
<dbReference type="CDD" id="cd18012">
    <property type="entry name" value="DEXQc_arch_SWI2_SNF2"/>
    <property type="match status" value="1"/>
</dbReference>
<keyword evidence="2" id="KW-0862">Zinc</keyword>
<dbReference type="InterPro" id="IPR013663">
    <property type="entry name" value="Helicase_SWF/SNF/SWI_bac"/>
</dbReference>
<dbReference type="SMART" id="SM00490">
    <property type="entry name" value="HELICc"/>
    <property type="match status" value="1"/>
</dbReference>
<keyword evidence="2" id="KW-0863">Zinc-finger</keyword>
<evidence type="ECO:0000313" key="7">
    <source>
        <dbReference type="Proteomes" id="UP000184038"/>
    </source>
</evidence>
<dbReference type="PANTHER" id="PTHR10799">
    <property type="entry name" value="SNF2/RAD54 HELICASE FAMILY"/>
    <property type="match status" value="1"/>
</dbReference>
<dbReference type="STRING" id="1120996.SAMN02746066_00062"/>
<keyword evidence="1" id="KW-0378">Hydrolase</keyword>
<dbReference type="OrthoDB" id="9760715at2"/>
<dbReference type="InterPro" id="IPR049730">
    <property type="entry name" value="SNF2/RAD54-like_C"/>
</dbReference>
<dbReference type="PROSITE" id="PS50966">
    <property type="entry name" value="ZF_SWIM"/>
    <property type="match status" value="1"/>
</dbReference>
<evidence type="ECO:0000256" key="2">
    <source>
        <dbReference type="PROSITE-ProRule" id="PRU00325"/>
    </source>
</evidence>
<name>A0A1M7ELM8_9FIRM</name>
<keyword evidence="6" id="KW-0547">Nucleotide-binding</keyword>
<feature type="domain" description="Helicase C-terminal" evidence="5">
    <location>
        <begin position="907"/>
        <end position="1061"/>
    </location>
</feature>
<gene>
    <name evidence="6" type="ORF">SAMN02746066_00062</name>
</gene>
<keyword evidence="6" id="KW-0347">Helicase</keyword>
<evidence type="ECO:0000313" key="6">
    <source>
        <dbReference type="EMBL" id="SHL92735.1"/>
    </source>
</evidence>
<dbReference type="SUPFAM" id="SSF52540">
    <property type="entry name" value="P-loop containing nucleoside triphosphate hydrolases"/>
    <property type="match status" value="2"/>
</dbReference>
<dbReference type="SMART" id="SM00487">
    <property type="entry name" value="DEXDc"/>
    <property type="match status" value="1"/>
</dbReference>
<dbReference type="GO" id="GO:0016787">
    <property type="term" value="F:hydrolase activity"/>
    <property type="evidence" value="ECO:0007669"/>
    <property type="project" value="UniProtKB-KW"/>
</dbReference>
<organism evidence="6 7">
    <name type="scientific">Anaerosporobacter mobilis DSM 15930</name>
    <dbReference type="NCBI Taxonomy" id="1120996"/>
    <lineage>
        <taxon>Bacteria</taxon>
        <taxon>Bacillati</taxon>
        <taxon>Bacillota</taxon>
        <taxon>Clostridia</taxon>
        <taxon>Lachnospirales</taxon>
        <taxon>Lachnospiraceae</taxon>
        <taxon>Anaerosporobacter</taxon>
    </lineage>
</organism>
<dbReference type="FunFam" id="3.40.50.300:FF:000533">
    <property type="entry name" value="Helicase, Snf2 family"/>
    <property type="match status" value="1"/>
</dbReference>
<dbReference type="GO" id="GO:0004386">
    <property type="term" value="F:helicase activity"/>
    <property type="evidence" value="ECO:0007669"/>
    <property type="project" value="UniProtKB-KW"/>
</dbReference>
<dbReference type="InterPro" id="IPR038718">
    <property type="entry name" value="SNF2-like_sf"/>
</dbReference>
<dbReference type="Gene3D" id="3.40.50.300">
    <property type="entry name" value="P-loop containing nucleotide triphosphate hydrolases"/>
    <property type="match status" value="1"/>
</dbReference>
<dbReference type="Pfam" id="PF00271">
    <property type="entry name" value="Helicase_C"/>
    <property type="match status" value="1"/>
</dbReference>
<evidence type="ECO:0000259" key="3">
    <source>
        <dbReference type="PROSITE" id="PS50966"/>
    </source>
</evidence>
<dbReference type="Pfam" id="PF00176">
    <property type="entry name" value="SNF2-rel_dom"/>
    <property type="match status" value="1"/>
</dbReference>
<dbReference type="PROSITE" id="PS51192">
    <property type="entry name" value="HELICASE_ATP_BIND_1"/>
    <property type="match status" value="1"/>
</dbReference>
<dbReference type="Gene3D" id="3.40.50.10810">
    <property type="entry name" value="Tandem AAA-ATPase domain"/>
    <property type="match status" value="1"/>
</dbReference>
<dbReference type="EMBL" id="FRCP01000005">
    <property type="protein sequence ID" value="SHL92735.1"/>
    <property type="molecule type" value="Genomic_DNA"/>
</dbReference>
<evidence type="ECO:0000256" key="1">
    <source>
        <dbReference type="ARBA" id="ARBA00022801"/>
    </source>
</evidence>
<keyword evidence="6" id="KW-0067">ATP-binding</keyword>
<dbReference type="InterPro" id="IPR001650">
    <property type="entry name" value="Helicase_C-like"/>
</dbReference>
<feature type="domain" description="Helicase ATP-binding" evidence="4">
    <location>
        <begin position="622"/>
        <end position="782"/>
    </location>
</feature>
<protein>
    <submittedName>
        <fullName evidence="6">Superfamily II DNA or RNA helicase, SNF2 family</fullName>
    </submittedName>
</protein>
<dbReference type="Pfam" id="PF08455">
    <property type="entry name" value="SNF2_assoc"/>
    <property type="match status" value="1"/>
</dbReference>
<dbReference type="CDD" id="cd18793">
    <property type="entry name" value="SF2_C_SNF"/>
    <property type="match status" value="1"/>
</dbReference>
<evidence type="ECO:0000259" key="5">
    <source>
        <dbReference type="PROSITE" id="PS51194"/>
    </source>
</evidence>
<proteinExistence type="predicted"/>
<dbReference type="RefSeq" id="WP_073281593.1">
    <property type="nucleotide sequence ID" value="NZ_FRCP01000005.1"/>
</dbReference>
<dbReference type="GO" id="GO:0008270">
    <property type="term" value="F:zinc ion binding"/>
    <property type="evidence" value="ECO:0007669"/>
    <property type="project" value="UniProtKB-KW"/>
</dbReference>